<evidence type="ECO:0000259" key="1">
    <source>
        <dbReference type="Pfam" id="PF09836"/>
    </source>
</evidence>
<dbReference type="Proteomes" id="UP000037029">
    <property type="component" value="Chromosome"/>
</dbReference>
<proteinExistence type="predicted"/>
<protein>
    <submittedName>
        <fullName evidence="2">DUF2063 domain-containing protein</fullName>
    </submittedName>
</protein>
<dbReference type="EMBL" id="CP020925">
    <property type="protein sequence ID" value="ATP18010.1"/>
    <property type="molecule type" value="Genomic_DNA"/>
</dbReference>
<dbReference type="AlphaFoldDB" id="A0A0J9CVJ9"/>
<organism evidence="2 3">
    <name type="scientific">Sphingobium yanoikuyae</name>
    <name type="common">Sphingomonas yanoikuyae</name>
    <dbReference type="NCBI Taxonomy" id="13690"/>
    <lineage>
        <taxon>Bacteria</taxon>
        <taxon>Pseudomonadati</taxon>
        <taxon>Pseudomonadota</taxon>
        <taxon>Alphaproteobacteria</taxon>
        <taxon>Sphingomonadales</taxon>
        <taxon>Sphingomonadaceae</taxon>
        <taxon>Sphingobium</taxon>
    </lineage>
</organism>
<feature type="domain" description="Putative DNA-binding" evidence="1">
    <location>
        <begin position="6"/>
        <end position="91"/>
    </location>
</feature>
<accession>A0A0J9CVJ9</accession>
<evidence type="ECO:0000313" key="2">
    <source>
        <dbReference type="EMBL" id="ATP18010.1"/>
    </source>
</evidence>
<sequence>MSLLALQRDMRDWLLREDMAAADRIGAEAGPGLAVYQNNYRTQLVTCLELSFPRSRAWIGEDLFLHAAVHHIDSVPPSSWTLDAYGRDFPTTLARLHADDPEIAEIAGIELALEELFVAADSPAVGLDGLGNVDWDRAVLTFSSSIELMHLQTNGFVIWSALVDRKEPPAPQYLDMPDMVILWRQGEQCRIRTIDDGELQALLKLRRGMTFGALCRDVALSLGEEAGMMLVGRWLGLWLSDQMVVAINDRGQAEPPCL</sequence>
<dbReference type="InterPro" id="IPR018640">
    <property type="entry name" value="DUF2063"/>
</dbReference>
<dbReference type="RefSeq" id="WP_048938964.1">
    <property type="nucleotide sequence ID" value="NZ_CP020925.1"/>
</dbReference>
<name>A0A0J9CVJ9_SPHYA</name>
<gene>
    <name evidence="2" type="ORF">BV87_06165</name>
</gene>
<reference evidence="2 3" key="1">
    <citation type="submission" date="2017-04" db="EMBL/GenBank/DDBJ databases">
        <title>Characterization, genome and methylation analysis of a phthalic acid esters degrading strain Sphingobium yanoikuyae SHJ.</title>
        <authorList>
            <person name="Feng L."/>
        </authorList>
    </citation>
    <scope>NUCLEOTIDE SEQUENCE [LARGE SCALE GENOMIC DNA]</scope>
    <source>
        <strain evidence="2 3">SHJ</strain>
    </source>
</reference>
<dbReference type="Pfam" id="PF09836">
    <property type="entry name" value="DUF2063"/>
    <property type="match status" value="1"/>
</dbReference>
<evidence type="ECO:0000313" key="3">
    <source>
        <dbReference type="Proteomes" id="UP000037029"/>
    </source>
</evidence>